<dbReference type="InterPro" id="IPR000772">
    <property type="entry name" value="Ricin_B_lectin"/>
</dbReference>
<feature type="chain" id="PRO_5034142263" description="Ricin B lectin domain-containing protein" evidence="1">
    <location>
        <begin position="21"/>
        <end position="418"/>
    </location>
</feature>
<dbReference type="PROSITE" id="PS50231">
    <property type="entry name" value="RICIN_B_LECTIN"/>
    <property type="match status" value="1"/>
</dbReference>
<dbReference type="AlphaFoldDB" id="A0A8H6ZPW5"/>
<dbReference type="VEuPathDB" id="FungiDB:PC9H_009885"/>
<dbReference type="EMBL" id="JACETU010000007">
    <property type="protein sequence ID" value="KAF7424577.1"/>
    <property type="molecule type" value="Genomic_DNA"/>
</dbReference>
<proteinExistence type="predicted"/>
<dbReference type="GeneID" id="59379703"/>
<dbReference type="CDD" id="cd00161">
    <property type="entry name" value="beta-trefoil_Ricin-like"/>
    <property type="match status" value="1"/>
</dbReference>
<accession>A0A8H6ZPW5</accession>
<dbReference type="Pfam" id="PF00652">
    <property type="entry name" value="Ricin_B_lectin"/>
    <property type="match status" value="1"/>
</dbReference>
<dbReference type="Proteomes" id="UP000623687">
    <property type="component" value="Unassembled WGS sequence"/>
</dbReference>
<evidence type="ECO:0000313" key="3">
    <source>
        <dbReference type="EMBL" id="KAF7424577.1"/>
    </source>
</evidence>
<dbReference type="RefSeq" id="XP_036628771.1">
    <property type="nucleotide sequence ID" value="XM_036779382.1"/>
</dbReference>
<keyword evidence="1" id="KW-0732">Signal</keyword>
<evidence type="ECO:0000256" key="1">
    <source>
        <dbReference type="SAM" id="SignalP"/>
    </source>
</evidence>
<evidence type="ECO:0000313" key="4">
    <source>
        <dbReference type="Proteomes" id="UP000623687"/>
    </source>
</evidence>
<comment type="caution">
    <text evidence="3">The sequence shown here is derived from an EMBL/GenBank/DDBJ whole genome shotgun (WGS) entry which is preliminary data.</text>
</comment>
<sequence>MESFFLSLGLAALLLSGAAAQKPAYLGALLIEPGVNNGKCLTAASNNDGAVVTIQGCTGADAQKWTFDGGSVKVFGNKCLDVTDGSTADGVKLQIWTCNVPNANQQFFYTSDYHLAWTDHGKCMDLTDGNQSDGNRIQLWACSGANPNQVWNTGYMANALPQTSESGQSGTNNCGTGSSQTSQCQTAWINDVDDFCLWAPPNPGSTIGDTEREEVAWCTKSGRGARTMPAGTLTGVHFVKTPDYVQVTGVGDFTKINIRRGDQGGELDPHGADGNGNPIGGLVFGNTFGAARQYHEWTSFISDTEFCFRACIGPNAARNCQHIYDVMGCFWNMPANYDAGTFESCDADDDLPMGVYGTSTWFQGVNPTPPAHPAASSSNCRTIPTVTASPARRRRDNGAFEREFSGRDAFGVFPTPAP</sequence>
<evidence type="ECO:0000259" key="2">
    <source>
        <dbReference type="SMART" id="SM00458"/>
    </source>
</evidence>
<dbReference type="Gene3D" id="2.80.10.50">
    <property type="match status" value="2"/>
</dbReference>
<dbReference type="InterPro" id="IPR035992">
    <property type="entry name" value="Ricin_B-like_lectins"/>
</dbReference>
<dbReference type="SUPFAM" id="SSF50370">
    <property type="entry name" value="Ricin B-like lectins"/>
    <property type="match status" value="1"/>
</dbReference>
<protein>
    <recommendedName>
        <fullName evidence="2">Ricin B lectin domain-containing protein</fullName>
    </recommendedName>
</protein>
<gene>
    <name evidence="3" type="ORF">PC9H_009885</name>
</gene>
<keyword evidence="4" id="KW-1185">Reference proteome</keyword>
<name>A0A8H6ZPW5_PLEOS</name>
<feature type="domain" description="Ricin B lectin" evidence="2">
    <location>
        <begin position="27"/>
        <end position="154"/>
    </location>
</feature>
<feature type="signal peptide" evidence="1">
    <location>
        <begin position="1"/>
        <end position="20"/>
    </location>
</feature>
<organism evidence="3 4">
    <name type="scientific">Pleurotus ostreatus</name>
    <name type="common">Oyster mushroom</name>
    <name type="synonym">White-rot fungus</name>
    <dbReference type="NCBI Taxonomy" id="5322"/>
    <lineage>
        <taxon>Eukaryota</taxon>
        <taxon>Fungi</taxon>
        <taxon>Dikarya</taxon>
        <taxon>Basidiomycota</taxon>
        <taxon>Agaricomycotina</taxon>
        <taxon>Agaricomycetes</taxon>
        <taxon>Agaricomycetidae</taxon>
        <taxon>Agaricales</taxon>
        <taxon>Pleurotineae</taxon>
        <taxon>Pleurotaceae</taxon>
        <taxon>Pleurotus</taxon>
    </lineage>
</organism>
<reference evidence="3" key="1">
    <citation type="submission" date="2019-07" db="EMBL/GenBank/DDBJ databases">
        <authorList>
            <person name="Palmer J.M."/>
        </authorList>
    </citation>
    <scope>NUCLEOTIDE SEQUENCE</scope>
    <source>
        <strain evidence="3">PC9</strain>
    </source>
</reference>
<dbReference type="OrthoDB" id="2564904at2759"/>
<dbReference type="SMART" id="SM00458">
    <property type="entry name" value="RICIN"/>
    <property type="match status" value="1"/>
</dbReference>